<reference evidence="9" key="1">
    <citation type="journal article" date="2016" name="Ticks Tick Borne Dis.">
        <title>De novo assembly and annotation of the salivary gland transcriptome of Rhipicephalus appendiculatus male and female ticks during blood feeding.</title>
        <authorList>
            <person name="de Castro M.H."/>
            <person name="de Klerk D."/>
            <person name="Pienaar R."/>
            <person name="Latif A.A."/>
            <person name="Rees D.J."/>
            <person name="Mans B.J."/>
        </authorList>
    </citation>
    <scope>NUCLEOTIDE SEQUENCE</scope>
    <source>
        <tissue evidence="9">Salivary glands</tissue>
    </source>
</reference>
<feature type="domain" description="Cyclin-D1-binding protein 1-like C-terminal" evidence="8">
    <location>
        <begin position="202"/>
        <end position="292"/>
    </location>
</feature>
<evidence type="ECO:0000256" key="2">
    <source>
        <dbReference type="ARBA" id="ARBA00004496"/>
    </source>
</evidence>
<dbReference type="GO" id="GO:0005634">
    <property type="term" value="C:nucleus"/>
    <property type="evidence" value="ECO:0007669"/>
    <property type="project" value="UniProtKB-SubCell"/>
</dbReference>
<comment type="subcellular location">
    <subcellularLocation>
        <location evidence="2">Cytoplasm</location>
    </subcellularLocation>
    <subcellularLocation>
        <location evidence="1">Nucleus</location>
    </subcellularLocation>
</comment>
<dbReference type="Gene3D" id="1.20.1420.10">
    <property type="entry name" value="Talin, central domain"/>
    <property type="match status" value="1"/>
</dbReference>
<proteinExistence type="inferred from homology"/>
<name>A0A131YUV9_RHIAP</name>
<organism evidence="9">
    <name type="scientific">Rhipicephalus appendiculatus</name>
    <name type="common">Brown ear tick</name>
    <dbReference type="NCBI Taxonomy" id="34631"/>
    <lineage>
        <taxon>Eukaryota</taxon>
        <taxon>Metazoa</taxon>
        <taxon>Ecdysozoa</taxon>
        <taxon>Arthropoda</taxon>
        <taxon>Chelicerata</taxon>
        <taxon>Arachnida</taxon>
        <taxon>Acari</taxon>
        <taxon>Parasitiformes</taxon>
        <taxon>Ixodida</taxon>
        <taxon>Ixodoidea</taxon>
        <taxon>Ixodidae</taxon>
        <taxon>Rhipicephalinae</taxon>
        <taxon>Rhipicephalus</taxon>
        <taxon>Rhipicephalus</taxon>
    </lineage>
</organism>
<accession>A0A131YUV9</accession>
<dbReference type="PANTHER" id="PTHR15492">
    <property type="entry name" value="CYCLIN D1-BINDING PROTEIN 1"/>
    <property type="match status" value="1"/>
</dbReference>
<keyword evidence="4" id="KW-0963">Cytoplasm</keyword>
<keyword evidence="5" id="KW-0539">Nucleus</keyword>
<comment type="similarity">
    <text evidence="3">Belongs to the CCNDBP1 family.</text>
</comment>
<evidence type="ECO:0000259" key="7">
    <source>
        <dbReference type="Pfam" id="PF13324"/>
    </source>
</evidence>
<dbReference type="InterPro" id="IPR026907">
    <property type="entry name" value="GCIP-like"/>
</dbReference>
<dbReference type="GO" id="GO:0005737">
    <property type="term" value="C:cytoplasm"/>
    <property type="evidence" value="ECO:0007669"/>
    <property type="project" value="UniProtKB-SubCell"/>
</dbReference>
<sequence>MAQVDPVEDLKNTLQEMCAQLREDQVPYEFIEGFSLEDFRPKLVNAVERIGLNAKRICFAFSEPPIPTPPEKASLIACMKKACTDVLAVFAELPRSQGRTLRRDVTGHLNELYDAVMDFVSVINSESDCCLQVAGKLWEKCDGIERIPKDNKEAVCCVLSSHYEFIQDAVNELRESMEEDEALALDLQHMPARNGLNQPRFTWSLQERALLNPGIGLANTFRITMRKVSAAVDSHGRCINMQENEELDKIADLFRVSSSFMDDFVTTLYPPVTATAVQENGATLKAHVLKMLDATRDSHFYNSAEEDWVKFLEHATEHNYQNLLTRIDDL</sequence>
<dbReference type="PANTHER" id="PTHR15492:SF1">
    <property type="entry name" value="CYCLIN-D1-BINDING PROTEIN 1"/>
    <property type="match status" value="1"/>
</dbReference>
<evidence type="ECO:0000256" key="5">
    <source>
        <dbReference type="ARBA" id="ARBA00023242"/>
    </source>
</evidence>
<dbReference type="Pfam" id="PF20936">
    <property type="entry name" value="GCIP_C"/>
    <property type="match status" value="1"/>
</dbReference>
<evidence type="ECO:0000259" key="8">
    <source>
        <dbReference type="Pfam" id="PF20936"/>
    </source>
</evidence>
<feature type="domain" description="Cyclin-D1-binding protein 1-like N-terminal" evidence="7">
    <location>
        <begin position="53"/>
        <end position="178"/>
    </location>
</feature>
<evidence type="ECO:0000256" key="6">
    <source>
        <dbReference type="ARBA" id="ARBA00023306"/>
    </source>
</evidence>
<evidence type="ECO:0000256" key="1">
    <source>
        <dbReference type="ARBA" id="ARBA00004123"/>
    </source>
</evidence>
<dbReference type="InterPro" id="IPR049318">
    <property type="entry name" value="GCIP_C"/>
</dbReference>
<evidence type="ECO:0000256" key="4">
    <source>
        <dbReference type="ARBA" id="ARBA00022490"/>
    </source>
</evidence>
<dbReference type="AlphaFoldDB" id="A0A131YUV9"/>
<dbReference type="InterPro" id="IPR049317">
    <property type="entry name" value="GCIP-like_N"/>
</dbReference>
<dbReference type="Pfam" id="PF13324">
    <property type="entry name" value="GCIP_N"/>
    <property type="match status" value="1"/>
</dbReference>
<dbReference type="EMBL" id="GEDV01006866">
    <property type="protein sequence ID" value="JAP81691.1"/>
    <property type="molecule type" value="Transcribed_RNA"/>
</dbReference>
<evidence type="ECO:0000313" key="9">
    <source>
        <dbReference type="EMBL" id="JAP81691.1"/>
    </source>
</evidence>
<keyword evidence="6" id="KW-0131">Cell cycle</keyword>
<protein>
    <submittedName>
        <fullName evidence="9">Cyclin-D1-binding protein 1-like protein</fullName>
    </submittedName>
</protein>
<evidence type="ECO:0000256" key="3">
    <source>
        <dbReference type="ARBA" id="ARBA00008940"/>
    </source>
</evidence>
<dbReference type="Gene3D" id="1.20.1410.10">
    <property type="entry name" value="I/LWEQ domain"/>
    <property type="match status" value="1"/>
</dbReference>